<dbReference type="Proteomes" id="UP000043437">
    <property type="component" value="Unassembled WGS sequence"/>
</dbReference>
<dbReference type="GeneID" id="82132057"/>
<name>A0A0K2Y476_9HELI</name>
<dbReference type="AlphaFoldDB" id="A0A0K2Y476"/>
<gene>
    <name evidence="1" type="ORF">HAL07_11190</name>
</gene>
<dbReference type="RefSeq" id="WP_053945396.1">
    <property type="nucleotide sequence ID" value="NZ_CDMG01000009.1"/>
</dbReference>
<reference evidence="2" key="1">
    <citation type="submission" date="2014-12" db="EMBL/GenBank/DDBJ databases">
        <authorList>
            <person name="Jaenicke S."/>
        </authorList>
    </citation>
    <scope>NUCLEOTIDE SEQUENCE [LARGE SCALE GENOMIC DNA]</scope>
</reference>
<dbReference type="EMBL" id="CDMG01000009">
    <property type="protein sequence ID" value="CRF52654.1"/>
    <property type="molecule type" value="Genomic_DNA"/>
</dbReference>
<evidence type="ECO:0000313" key="1">
    <source>
        <dbReference type="EMBL" id="CRF52654.1"/>
    </source>
</evidence>
<accession>A0A0K2Y476</accession>
<proteinExistence type="predicted"/>
<organism evidence="1 2">
    <name type="scientific">Helicobacter ailurogastricus</name>
    <dbReference type="NCBI Taxonomy" id="1578720"/>
    <lineage>
        <taxon>Bacteria</taxon>
        <taxon>Pseudomonadati</taxon>
        <taxon>Campylobacterota</taxon>
        <taxon>Epsilonproteobacteria</taxon>
        <taxon>Campylobacterales</taxon>
        <taxon>Helicobacteraceae</taxon>
        <taxon>Helicobacter</taxon>
    </lineage>
</organism>
<sequence length="63" mass="7024">MPLPPKAYKLKCPCGFSKIVAFKSDALSPLDLAKMATTCPQCGQQMQKVSLNLFDQIFKVFKK</sequence>
<protein>
    <submittedName>
        <fullName evidence="1">Uncharacterized protein</fullName>
    </submittedName>
</protein>
<evidence type="ECO:0000313" key="2">
    <source>
        <dbReference type="Proteomes" id="UP000043437"/>
    </source>
</evidence>